<evidence type="ECO:0000313" key="4">
    <source>
        <dbReference type="Proteomes" id="UP001066276"/>
    </source>
</evidence>
<dbReference type="AlphaFoldDB" id="A0AAV7SCG6"/>
<dbReference type="PANTHER" id="PTHR23098">
    <property type="entry name" value="AGAP001331-PA-RELATED"/>
    <property type="match status" value="1"/>
</dbReference>
<evidence type="ECO:0000313" key="3">
    <source>
        <dbReference type="EMBL" id="KAJ1162621.1"/>
    </source>
</evidence>
<evidence type="ECO:0000259" key="2">
    <source>
        <dbReference type="Pfam" id="PF13873"/>
    </source>
</evidence>
<dbReference type="GO" id="GO:0005634">
    <property type="term" value="C:nucleus"/>
    <property type="evidence" value="ECO:0007669"/>
    <property type="project" value="TreeGrafter"/>
</dbReference>
<feature type="region of interest" description="Disordered" evidence="1">
    <location>
        <begin position="179"/>
        <end position="204"/>
    </location>
</feature>
<reference evidence="3" key="1">
    <citation type="journal article" date="2022" name="bioRxiv">
        <title>Sequencing and chromosome-scale assembly of the giantPleurodeles waltlgenome.</title>
        <authorList>
            <person name="Brown T."/>
            <person name="Elewa A."/>
            <person name="Iarovenko S."/>
            <person name="Subramanian E."/>
            <person name="Araus A.J."/>
            <person name="Petzold A."/>
            <person name="Susuki M."/>
            <person name="Suzuki K.-i.T."/>
            <person name="Hayashi T."/>
            <person name="Toyoda A."/>
            <person name="Oliveira C."/>
            <person name="Osipova E."/>
            <person name="Leigh N.D."/>
            <person name="Simon A."/>
            <person name="Yun M.H."/>
        </authorList>
    </citation>
    <scope>NUCLEOTIDE SEQUENCE</scope>
    <source>
        <strain evidence="3">20211129_DDA</strain>
        <tissue evidence="3">Liver</tissue>
    </source>
</reference>
<sequence>MADSRHQAWLQLGTQFMDCGTVKPVCEDHMSFLHCRQVHQQSVHRRMPPSPHMSQRTVPMKDNSEHRVKQLRGEDLHCKLGCDLGLEETMARVSGERAPSVTSEELEKLVDGVLPQYTLLYGPPDKQVNARQKKDIWHAIAKDVRTLGVYHRRSTHCRKKWEDIHHWSKKTAEAQLGMASQRGRGPSHHDPPDVQDPGSGIPGVGWVLEGITAATRG</sequence>
<dbReference type="Proteomes" id="UP001066276">
    <property type="component" value="Chromosome 4_2"/>
</dbReference>
<comment type="caution">
    <text evidence="3">The sequence shown here is derived from an EMBL/GenBank/DDBJ whole genome shotgun (WGS) entry which is preliminary data.</text>
</comment>
<dbReference type="EMBL" id="JANPWB010000008">
    <property type="protein sequence ID" value="KAJ1162621.1"/>
    <property type="molecule type" value="Genomic_DNA"/>
</dbReference>
<keyword evidence="4" id="KW-1185">Reference proteome</keyword>
<feature type="domain" description="Myb/SANT-like DNA-binding" evidence="2">
    <location>
        <begin position="97"/>
        <end position="170"/>
    </location>
</feature>
<dbReference type="PANTHER" id="PTHR23098:SF23">
    <property type="entry name" value="MYB-RELATED TRANSCRIPTION FACTOR, PARTNER OF PROFILIN-LIKE ISOFORM X2-RELATED"/>
    <property type="match status" value="1"/>
</dbReference>
<gene>
    <name evidence="3" type="ORF">NDU88_003089</name>
</gene>
<feature type="region of interest" description="Disordered" evidence="1">
    <location>
        <begin position="42"/>
        <end position="62"/>
    </location>
</feature>
<evidence type="ECO:0000256" key="1">
    <source>
        <dbReference type="SAM" id="MobiDB-lite"/>
    </source>
</evidence>
<proteinExistence type="predicted"/>
<protein>
    <recommendedName>
        <fullName evidence="2">Myb/SANT-like DNA-binding domain-containing protein</fullName>
    </recommendedName>
</protein>
<dbReference type="InterPro" id="IPR028002">
    <property type="entry name" value="Myb_DNA-bind_5"/>
</dbReference>
<organism evidence="3 4">
    <name type="scientific">Pleurodeles waltl</name>
    <name type="common">Iberian ribbed newt</name>
    <dbReference type="NCBI Taxonomy" id="8319"/>
    <lineage>
        <taxon>Eukaryota</taxon>
        <taxon>Metazoa</taxon>
        <taxon>Chordata</taxon>
        <taxon>Craniata</taxon>
        <taxon>Vertebrata</taxon>
        <taxon>Euteleostomi</taxon>
        <taxon>Amphibia</taxon>
        <taxon>Batrachia</taxon>
        <taxon>Caudata</taxon>
        <taxon>Salamandroidea</taxon>
        <taxon>Salamandridae</taxon>
        <taxon>Pleurodelinae</taxon>
        <taxon>Pleurodeles</taxon>
    </lineage>
</organism>
<name>A0AAV7SCG6_PLEWA</name>
<accession>A0AAV7SCG6</accession>
<dbReference type="Pfam" id="PF13873">
    <property type="entry name" value="Myb_DNA-bind_5"/>
    <property type="match status" value="1"/>
</dbReference>
<dbReference type="Gene3D" id="1.10.10.60">
    <property type="entry name" value="Homeodomain-like"/>
    <property type="match status" value="1"/>
</dbReference>